<protein>
    <submittedName>
        <fullName evidence="2">Putative RNA-binding Zn ribbon-like protein</fullName>
    </submittedName>
</protein>
<dbReference type="Gene3D" id="1.10.3300.10">
    <property type="entry name" value="Jann2411-like domain"/>
    <property type="match status" value="1"/>
</dbReference>
<accession>A0A7W3LXL6</accession>
<sequence length="196" mass="21104">MKIPINDYAAGAAVATDLVTTSPTVRVTGDALPGPGALAAFLAERGLRLDALAGGRPPTEEDVREVHFLRREVRGVIETETAEQTVAGASVLIRRAGQAPVLERGDDGRWQWRVPTAPDAPLADELAAFVAVGLLGAVRALGHDRFRACEAPGCRGVFVDTSRAGRRRYCMPDLCGNRVNVANHRARRHHLEDVTR</sequence>
<dbReference type="PANTHER" id="PTHR35525:SF3">
    <property type="entry name" value="BLL6575 PROTEIN"/>
    <property type="match status" value="1"/>
</dbReference>
<keyword evidence="3" id="KW-1185">Reference proteome</keyword>
<dbReference type="InterPro" id="IPR021005">
    <property type="entry name" value="Znf_CGNR"/>
</dbReference>
<dbReference type="InterPro" id="IPR010852">
    <property type="entry name" value="ABATE"/>
</dbReference>
<dbReference type="Pfam" id="PF07336">
    <property type="entry name" value="ABATE"/>
    <property type="match status" value="1"/>
</dbReference>
<dbReference type="RefSeq" id="WP_182848049.1">
    <property type="nucleotide sequence ID" value="NZ_BAAALP010000007.1"/>
</dbReference>
<evidence type="ECO:0000259" key="1">
    <source>
        <dbReference type="Pfam" id="PF11706"/>
    </source>
</evidence>
<evidence type="ECO:0000313" key="2">
    <source>
        <dbReference type="EMBL" id="MBA8956102.1"/>
    </source>
</evidence>
<dbReference type="AlphaFoldDB" id="A0A7W3LXL6"/>
<dbReference type="SUPFAM" id="SSF160904">
    <property type="entry name" value="Jann2411-like"/>
    <property type="match status" value="1"/>
</dbReference>
<evidence type="ECO:0000313" key="3">
    <source>
        <dbReference type="Proteomes" id="UP000572680"/>
    </source>
</evidence>
<organism evidence="2 3">
    <name type="scientific">Actinomadura namibiensis</name>
    <dbReference type="NCBI Taxonomy" id="182080"/>
    <lineage>
        <taxon>Bacteria</taxon>
        <taxon>Bacillati</taxon>
        <taxon>Actinomycetota</taxon>
        <taxon>Actinomycetes</taxon>
        <taxon>Streptosporangiales</taxon>
        <taxon>Thermomonosporaceae</taxon>
        <taxon>Actinomadura</taxon>
    </lineage>
</organism>
<gene>
    <name evidence="2" type="ORF">HNR61_007784</name>
</gene>
<dbReference type="PANTHER" id="PTHR35525">
    <property type="entry name" value="BLL6575 PROTEIN"/>
    <property type="match status" value="1"/>
</dbReference>
<comment type="caution">
    <text evidence="2">The sequence shown here is derived from an EMBL/GenBank/DDBJ whole genome shotgun (WGS) entry which is preliminary data.</text>
</comment>
<feature type="domain" description="Zinc finger CGNR" evidence="1">
    <location>
        <begin position="145"/>
        <end position="188"/>
    </location>
</feature>
<proteinExistence type="predicted"/>
<name>A0A7W3LXL6_ACTNM</name>
<dbReference type="Proteomes" id="UP000572680">
    <property type="component" value="Unassembled WGS sequence"/>
</dbReference>
<reference evidence="2 3" key="1">
    <citation type="submission" date="2020-08" db="EMBL/GenBank/DDBJ databases">
        <title>Genomic Encyclopedia of Type Strains, Phase IV (KMG-IV): sequencing the most valuable type-strain genomes for metagenomic binning, comparative biology and taxonomic classification.</title>
        <authorList>
            <person name="Goeker M."/>
        </authorList>
    </citation>
    <scope>NUCLEOTIDE SEQUENCE [LARGE SCALE GENOMIC DNA]</scope>
    <source>
        <strain evidence="2 3">DSM 44197</strain>
    </source>
</reference>
<dbReference type="InterPro" id="IPR023286">
    <property type="entry name" value="ABATE_dom_sf"/>
</dbReference>
<dbReference type="Pfam" id="PF11706">
    <property type="entry name" value="zf-CGNR"/>
    <property type="match status" value="1"/>
</dbReference>
<dbReference type="EMBL" id="JACJIA010000014">
    <property type="protein sequence ID" value="MBA8956102.1"/>
    <property type="molecule type" value="Genomic_DNA"/>
</dbReference>